<dbReference type="InterPro" id="IPR013751">
    <property type="entry name" value="ACP_syn_III_N"/>
</dbReference>
<evidence type="ECO:0000256" key="11">
    <source>
        <dbReference type="ARBA" id="ARBA00052407"/>
    </source>
</evidence>
<feature type="active site" evidence="14">
    <location>
        <position position="114"/>
    </location>
</feature>
<comment type="subcellular location">
    <subcellularLocation>
        <location evidence="14">Cytoplasm</location>
    </subcellularLocation>
</comment>
<dbReference type="PANTHER" id="PTHR43091:SF1">
    <property type="entry name" value="BETA-KETOACYL-[ACYL-CARRIER-PROTEIN] SYNTHASE III, CHLOROPLASTIC"/>
    <property type="match status" value="1"/>
</dbReference>
<evidence type="ECO:0000256" key="14">
    <source>
        <dbReference type="HAMAP-Rule" id="MF_01815"/>
    </source>
</evidence>
<keyword evidence="3 14" id="KW-0444">Lipid biosynthesis</keyword>
<evidence type="ECO:0000256" key="12">
    <source>
        <dbReference type="ARBA" id="ARBA00052467"/>
    </source>
</evidence>
<organism evidence="17 18">
    <name type="scientific">Alkalibacterium gilvum</name>
    <dbReference type="NCBI Taxonomy" id="1130080"/>
    <lineage>
        <taxon>Bacteria</taxon>
        <taxon>Bacillati</taxon>
        <taxon>Bacillota</taxon>
        <taxon>Bacilli</taxon>
        <taxon>Lactobacillales</taxon>
        <taxon>Carnobacteriaceae</taxon>
        <taxon>Alkalibacterium</taxon>
    </lineage>
</organism>
<comment type="similarity">
    <text evidence="2 14">Belongs to the thiolase-like superfamily. FabH family.</text>
</comment>
<dbReference type="RefSeq" id="WP_091631745.1">
    <property type="nucleotide sequence ID" value="NZ_FNYW01000001.1"/>
</dbReference>
<evidence type="ECO:0000256" key="13">
    <source>
        <dbReference type="ARBA" id="ARBA00052985"/>
    </source>
</evidence>
<dbReference type="EC" id="2.3.1.180" evidence="14"/>
<dbReference type="UniPathway" id="UPA00094"/>
<comment type="catalytic activity">
    <reaction evidence="10">
        <text>malonyl-[ACP] + acetyl-CoA + H(+) = 3-oxobutanoyl-[ACP] + CO2 + CoA</text>
        <dbReference type="Rhea" id="RHEA:12080"/>
        <dbReference type="Rhea" id="RHEA-COMP:9623"/>
        <dbReference type="Rhea" id="RHEA-COMP:9625"/>
        <dbReference type="ChEBI" id="CHEBI:15378"/>
        <dbReference type="ChEBI" id="CHEBI:16526"/>
        <dbReference type="ChEBI" id="CHEBI:57287"/>
        <dbReference type="ChEBI" id="CHEBI:57288"/>
        <dbReference type="ChEBI" id="CHEBI:78449"/>
        <dbReference type="ChEBI" id="CHEBI:78450"/>
        <dbReference type="EC" id="2.3.1.180"/>
    </reaction>
    <physiologicalReaction direction="left-to-right" evidence="10">
        <dbReference type="Rhea" id="RHEA:12081"/>
    </physiologicalReaction>
</comment>
<dbReference type="HAMAP" id="MF_01815">
    <property type="entry name" value="FabH"/>
    <property type="match status" value="1"/>
</dbReference>
<dbReference type="InterPro" id="IPR013747">
    <property type="entry name" value="ACP_syn_III_C"/>
</dbReference>
<dbReference type="GO" id="GO:0004315">
    <property type="term" value="F:3-oxoacyl-[acyl-carrier-protein] synthase activity"/>
    <property type="evidence" value="ECO:0007669"/>
    <property type="project" value="InterPro"/>
</dbReference>
<evidence type="ECO:0000313" key="18">
    <source>
        <dbReference type="Proteomes" id="UP000198564"/>
    </source>
</evidence>
<evidence type="ECO:0000256" key="4">
    <source>
        <dbReference type="ARBA" id="ARBA00022679"/>
    </source>
</evidence>
<feature type="active site" evidence="14">
    <location>
        <position position="282"/>
    </location>
</feature>
<keyword evidence="4 14" id="KW-0808">Transferase</keyword>
<evidence type="ECO:0000259" key="16">
    <source>
        <dbReference type="Pfam" id="PF08545"/>
    </source>
</evidence>
<evidence type="ECO:0000256" key="10">
    <source>
        <dbReference type="ARBA" id="ARBA00051096"/>
    </source>
</evidence>
<dbReference type="InterPro" id="IPR016039">
    <property type="entry name" value="Thiolase-like"/>
</dbReference>
<dbReference type="NCBIfam" id="NF006829">
    <property type="entry name" value="PRK09352.1"/>
    <property type="match status" value="1"/>
</dbReference>
<dbReference type="Gene3D" id="3.40.47.10">
    <property type="match status" value="1"/>
</dbReference>
<evidence type="ECO:0000256" key="6">
    <source>
        <dbReference type="ARBA" id="ARBA00023098"/>
    </source>
</evidence>
<feature type="active site" evidence="14">
    <location>
        <position position="252"/>
    </location>
</feature>
<keyword evidence="18" id="KW-1185">Reference proteome</keyword>
<keyword evidence="6 14" id="KW-0443">Lipid metabolism</keyword>
<keyword evidence="5 14" id="KW-0276">Fatty acid metabolism</keyword>
<dbReference type="AlphaFoldDB" id="A0A1H6R9H3"/>
<evidence type="ECO:0000259" key="15">
    <source>
        <dbReference type="Pfam" id="PF08541"/>
    </source>
</evidence>
<proteinExistence type="inferred from homology"/>
<evidence type="ECO:0000256" key="1">
    <source>
        <dbReference type="ARBA" id="ARBA00005194"/>
    </source>
</evidence>
<dbReference type="PANTHER" id="PTHR43091">
    <property type="entry name" value="3-OXOACYL-[ACYL-CARRIER-PROTEIN] SYNTHASE"/>
    <property type="match status" value="1"/>
</dbReference>
<dbReference type="Pfam" id="PF08541">
    <property type="entry name" value="ACP_syn_III_C"/>
    <property type="match status" value="1"/>
</dbReference>
<dbReference type="OrthoDB" id="9815506at2"/>
<dbReference type="STRING" id="1130080.SAMN04488113_10172"/>
<keyword evidence="7 14" id="KW-0275">Fatty acid biosynthesis</keyword>
<dbReference type="EMBL" id="FNYW01000001">
    <property type="protein sequence ID" value="SEI48430.1"/>
    <property type="molecule type" value="Genomic_DNA"/>
</dbReference>
<protein>
    <recommendedName>
        <fullName evidence="14">Beta-ketoacyl-[acyl-carrier-protein] synthase III</fullName>
        <shortName evidence="14">Beta-ketoacyl-ACP synthase III</shortName>
        <shortName evidence="14">KAS III</shortName>
        <ecNumber evidence="14">2.3.1.180</ecNumber>
    </recommendedName>
    <alternativeName>
        <fullName evidence="14">3-oxoacyl-[acyl-carrier-protein] synthase 3</fullName>
    </alternativeName>
    <alternativeName>
        <fullName evidence="14">3-oxoacyl-[acyl-carrier-protein] synthase III</fullName>
    </alternativeName>
</protein>
<dbReference type="SUPFAM" id="SSF53901">
    <property type="entry name" value="Thiolase-like"/>
    <property type="match status" value="1"/>
</dbReference>
<comment type="function">
    <text evidence="14">Catalyzes the condensation reaction of fatty acid synthesis by the addition to an acyl acceptor of two carbons from malonyl-ACP. Catalyzes the first condensation reaction which initiates fatty acid synthesis and may therefore play a role in governing the total rate of fatty acid production. Possesses both acetoacetyl-ACP synthase and acetyl transacylase activities. Its substrate specificity determines the biosynthesis of branched-chain and/or straight-chain of fatty acids.</text>
</comment>
<gene>
    <name evidence="14" type="primary">fabH</name>
    <name evidence="17" type="ORF">SAMN04488113_10172</name>
</gene>
<comment type="pathway">
    <text evidence="1 14">Lipid metabolism; fatty acid biosynthesis.</text>
</comment>
<keyword evidence="9 14" id="KW-0012">Acyltransferase</keyword>
<dbReference type="Pfam" id="PF08545">
    <property type="entry name" value="ACP_syn_III"/>
    <property type="match status" value="1"/>
</dbReference>
<dbReference type="GO" id="GO:0006633">
    <property type="term" value="P:fatty acid biosynthetic process"/>
    <property type="evidence" value="ECO:0007669"/>
    <property type="project" value="UniProtKB-UniRule"/>
</dbReference>
<comment type="catalytic activity">
    <reaction evidence="12">
        <text>2-methylpropanoyl-CoA + malonyl-[ACP] + H(+) = 4-methyl-3-oxopentanoyl-[ACP] + CO2 + CoA</text>
        <dbReference type="Rhea" id="RHEA:42268"/>
        <dbReference type="Rhea" id="RHEA-COMP:9623"/>
        <dbReference type="Rhea" id="RHEA-COMP:9940"/>
        <dbReference type="ChEBI" id="CHEBI:15378"/>
        <dbReference type="ChEBI" id="CHEBI:16526"/>
        <dbReference type="ChEBI" id="CHEBI:57287"/>
        <dbReference type="ChEBI" id="CHEBI:57338"/>
        <dbReference type="ChEBI" id="CHEBI:78449"/>
        <dbReference type="ChEBI" id="CHEBI:78820"/>
        <dbReference type="EC" id="2.3.1.300"/>
    </reaction>
    <physiologicalReaction direction="left-to-right" evidence="12">
        <dbReference type="Rhea" id="RHEA:42269"/>
    </physiologicalReaction>
</comment>
<feature type="domain" description="Beta-ketoacyl-[acyl-carrier-protein] synthase III C-terminal" evidence="15">
    <location>
        <begin position="236"/>
        <end position="326"/>
    </location>
</feature>
<accession>A0A1H6R9H3</accession>
<dbReference type="Proteomes" id="UP000198564">
    <property type="component" value="Unassembled WGS sequence"/>
</dbReference>
<comment type="subunit">
    <text evidence="14">Homodimer.</text>
</comment>
<keyword evidence="14" id="KW-0963">Cytoplasm</keyword>
<evidence type="ECO:0000256" key="7">
    <source>
        <dbReference type="ARBA" id="ARBA00023160"/>
    </source>
</evidence>
<evidence type="ECO:0000313" key="17">
    <source>
        <dbReference type="EMBL" id="SEI48430.1"/>
    </source>
</evidence>
<keyword evidence="8 14" id="KW-0511">Multifunctional enzyme</keyword>
<dbReference type="FunFam" id="3.40.47.10:FF:000004">
    <property type="entry name" value="3-oxoacyl-[acyl-carrier-protein] synthase 3"/>
    <property type="match status" value="1"/>
</dbReference>
<dbReference type="GO" id="GO:0033818">
    <property type="term" value="F:beta-ketoacyl-acyl-carrier-protein synthase III activity"/>
    <property type="evidence" value="ECO:0007669"/>
    <property type="project" value="UniProtKB-UniRule"/>
</dbReference>
<sequence>MKTYGVTIHSTGSYVPKNIVYNDELTQWMDTSDEWIKKRTGIEKRHLSKGEDTSDLCIEASQKAINKKKIDPNQIGLIIVATMTPDSQSPSVSSKVQAAINADNAVAFDISAACSGFVYGLSIAEKMLRHMDYPYALVIGGEVMSKTLDWTDRKTSVLFGDGAGAVILKREAGKESFIAEDLHTDGKKGQALVSGEQEVKNPMCKVDSKDGFLTMDGRAIFNFVTKSIPKSIKHVLRAETMDSEKVDYFLLHQANARIIEIVSKKLTIPLNKFPMNIAHYGNTSAASLPLLLDESIENGTIKLNSGQHIVLSAFGGGLTWGTLLIKV</sequence>
<comment type="domain">
    <text evidence="14">The last Arg residue of the ACP-binding site is essential for the weak association between ACP/AcpP and FabH.</text>
</comment>
<name>A0A1H6R9H3_9LACT</name>
<evidence type="ECO:0000256" key="2">
    <source>
        <dbReference type="ARBA" id="ARBA00008642"/>
    </source>
</evidence>
<reference evidence="18" key="1">
    <citation type="submission" date="2016-10" db="EMBL/GenBank/DDBJ databases">
        <authorList>
            <person name="Varghese N."/>
            <person name="Submissions S."/>
        </authorList>
    </citation>
    <scope>NUCLEOTIDE SEQUENCE [LARGE SCALE GENOMIC DNA]</scope>
    <source>
        <strain evidence="18">DSM 25751</strain>
    </source>
</reference>
<dbReference type="CDD" id="cd00830">
    <property type="entry name" value="KAS_III"/>
    <property type="match status" value="1"/>
</dbReference>
<evidence type="ECO:0000256" key="5">
    <source>
        <dbReference type="ARBA" id="ARBA00022832"/>
    </source>
</evidence>
<comment type="catalytic activity">
    <reaction evidence="13">
        <text>3-methylbutanoyl-CoA + malonyl-[ACP] + H(+) = 5-methyl-3-oxohexanoyl-[ACP] + CO2 + CoA</text>
        <dbReference type="Rhea" id="RHEA:42272"/>
        <dbReference type="Rhea" id="RHEA-COMP:9623"/>
        <dbReference type="Rhea" id="RHEA-COMP:9941"/>
        <dbReference type="ChEBI" id="CHEBI:15378"/>
        <dbReference type="ChEBI" id="CHEBI:16526"/>
        <dbReference type="ChEBI" id="CHEBI:57287"/>
        <dbReference type="ChEBI" id="CHEBI:57345"/>
        <dbReference type="ChEBI" id="CHEBI:78449"/>
        <dbReference type="ChEBI" id="CHEBI:78822"/>
        <dbReference type="EC" id="2.3.1.300"/>
    </reaction>
    <physiologicalReaction direction="left-to-right" evidence="13">
        <dbReference type="Rhea" id="RHEA:42273"/>
    </physiologicalReaction>
</comment>
<feature type="domain" description="Beta-ketoacyl-[acyl-carrier-protein] synthase III N-terminal" evidence="16">
    <location>
        <begin position="108"/>
        <end position="186"/>
    </location>
</feature>
<comment type="catalytic activity">
    <reaction evidence="11">
        <text>(2S)-2-methylbutanoyl-CoA + malonyl-[ACP] + H(+) = (4S)-4-methyl-3-oxohexanoyl-[ACP] + CO2 + CoA</text>
        <dbReference type="Rhea" id="RHEA:42276"/>
        <dbReference type="Rhea" id="RHEA-COMP:9623"/>
        <dbReference type="Rhea" id="RHEA-COMP:17148"/>
        <dbReference type="ChEBI" id="CHEBI:15378"/>
        <dbReference type="ChEBI" id="CHEBI:16526"/>
        <dbReference type="ChEBI" id="CHEBI:57287"/>
        <dbReference type="ChEBI" id="CHEBI:78449"/>
        <dbReference type="ChEBI" id="CHEBI:88166"/>
        <dbReference type="ChEBI" id="CHEBI:167462"/>
        <dbReference type="EC" id="2.3.1.300"/>
    </reaction>
    <physiologicalReaction direction="left-to-right" evidence="11">
        <dbReference type="Rhea" id="RHEA:42277"/>
    </physiologicalReaction>
</comment>
<dbReference type="InterPro" id="IPR004655">
    <property type="entry name" value="FabH"/>
</dbReference>
<dbReference type="NCBIfam" id="TIGR00747">
    <property type="entry name" value="fabH"/>
    <property type="match status" value="1"/>
</dbReference>
<feature type="region of interest" description="ACP-binding" evidence="14">
    <location>
        <begin position="253"/>
        <end position="257"/>
    </location>
</feature>
<evidence type="ECO:0000256" key="3">
    <source>
        <dbReference type="ARBA" id="ARBA00022516"/>
    </source>
</evidence>
<evidence type="ECO:0000256" key="8">
    <source>
        <dbReference type="ARBA" id="ARBA00023268"/>
    </source>
</evidence>
<dbReference type="GO" id="GO:0005737">
    <property type="term" value="C:cytoplasm"/>
    <property type="evidence" value="ECO:0007669"/>
    <property type="project" value="UniProtKB-SubCell"/>
</dbReference>
<evidence type="ECO:0000256" key="9">
    <source>
        <dbReference type="ARBA" id="ARBA00023315"/>
    </source>
</evidence>